<proteinExistence type="predicted"/>
<dbReference type="WBParaSite" id="nRc.2.0.1.t10229-RA">
    <property type="protein sequence ID" value="nRc.2.0.1.t10229-RA"/>
    <property type="gene ID" value="nRc.2.0.1.g10229"/>
</dbReference>
<reference evidence="2" key="1">
    <citation type="submission" date="2022-11" db="UniProtKB">
        <authorList>
            <consortium name="WormBaseParasite"/>
        </authorList>
    </citation>
    <scope>IDENTIFICATION</scope>
</reference>
<name>A0A915I7U0_ROMCU</name>
<dbReference type="Proteomes" id="UP000887565">
    <property type="component" value="Unplaced"/>
</dbReference>
<sequence length="69" mass="7769">MDGHTMRQSETGAKVKHSLGEKVRRGPKYMLASNKSLPSTTVFNLHKNISGVPTFFLIFVEVACLHYVY</sequence>
<evidence type="ECO:0000313" key="1">
    <source>
        <dbReference type="Proteomes" id="UP000887565"/>
    </source>
</evidence>
<protein>
    <submittedName>
        <fullName evidence="2">Uncharacterized protein</fullName>
    </submittedName>
</protein>
<keyword evidence="1" id="KW-1185">Reference proteome</keyword>
<organism evidence="1 2">
    <name type="scientific">Romanomermis culicivorax</name>
    <name type="common">Nematode worm</name>
    <dbReference type="NCBI Taxonomy" id="13658"/>
    <lineage>
        <taxon>Eukaryota</taxon>
        <taxon>Metazoa</taxon>
        <taxon>Ecdysozoa</taxon>
        <taxon>Nematoda</taxon>
        <taxon>Enoplea</taxon>
        <taxon>Dorylaimia</taxon>
        <taxon>Mermithida</taxon>
        <taxon>Mermithoidea</taxon>
        <taxon>Mermithidae</taxon>
        <taxon>Romanomermis</taxon>
    </lineage>
</organism>
<evidence type="ECO:0000313" key="2">
    <source>
        <dbReference type="WBParaSite" id="nRc.2.0.1.t10229-RA"/>
    </source>
</evidence>
<accession>A0A915I7U0</accession>
<dbReference type="AlphaFoldDB" id="A0A915I7U0"/>